<feature type="domain" description="INO80 complex subunit B-like conserved region" evidence="2">
    <location>
        <begin position="212"/>
        <end position="334"/>
    </location>
</feature>
<organism evidence="3 4">
    <name type="scientific">Mycena chlorophos</name>
    <name type="common">Agaric fungus</name>
    <name type="synonym">Agaricus chlorophos</name>
    <dbReference type="NCBI Taxonomy" id="658473"/>
    <lineage>
        <taxon>Eukaryota</taxon>
        <taxon>Fungi</taxon>
        <taxon>Dikarya</taxon>
        <taxon>Basidiomycota</taxon>
        <taxon>Agaricomycotina</taxon>
        <taxon>Agaricomycetes</taxon>
        <taxon>Agaricomycetidae</taxon>
        <taxon>Agaricales</taxon>
        <taxon>Marasmiineae</taxon>
        <taxon>Mycenaceae</taxon>
        <taxon>Mycena</taxon>
    </lineage>
</organism>
<feature type="region of interest" description="Disordered" evidence="1">
    <location>
        <begin position="322"/>
        <end position="347"/>
    </location>
</feature>
<feature type="compositionally biased region" description="Acidic residues" evidence="1">
    <location>
        <begin position="24"/>
        <end position="44"/>
    </location>
</feature>
<feature type="compositionally biased region" description="Basic and acidic residues" evidence="1">
    <location>
        <begin position="332"/>
        <end position="344"/>
    </location>
</feature>
<dbReference type="Proteomes" id="UP000815677">
    <property type="component" value="Unassembled WGS sequence"/>
</dbReference>
<feature type="compositionally biased region" description="Low complexity" evidence="1">
    <location>
        <begin position="1"/>
        <end position="15"/>
    </location>
</feature>
<evidence type="ECO:0000256" key="1">
    <source>
        <dbReference type="SAM" id="MobiDB-lite"/>
    </source>
</evidence>
<dbReference type="EMBL" id="DF845674">
    <property type="protein sequence ID" value="GAT49582.1"/>
    <property type="molecule type" value="Genomic_DNA"/>
</dbReference>
<reference evidence="3" key="1">
    <citation type="submission" date="2014-09" db="EMBL/GenBank/DDBJ databases">
        <title>Genome sequence of the luminous mushroom Mycena chlorophos for searching fungal bioluminescence genes.</title>
        <authorList>
            <person name="Tanaka Y."/>
            <person name="Kasuga D."/>
            <person name="Oba Y."/>
            <person name="Hase S."/>
            <person name="Sato K."/>
            <person name="Oba Y."/>
            <person name="Sakakibara Y."/>
        </authorList>
    </citation>
    <scope>NUCLEOTIDE SEQUENCE</scope>
</reference>
<name>A0ABQ0LGD4_MYCCL</name>
<feature type="compositionally biased region" description="Low complexity" evidence="1">
    <location>
        <begin position="115"/>
        <end position="126"/>
    </location>
</feature>
<accession>A0ABQ0LGD4</accession>
<feature type="compositionally biased region" description="Acidic residues" evidence="1">
    <location>
        <begin position="73"/>
        <end position="95"/>
    </location>
</feature>
<gene>
    <name evidence="3" type="ORF">MCHLO_06887</name>
</gene>
<sequence length="421" mass="45428">MATRSSGRLRALSRAQQPPPPIVADDEPDNLDAEELDPESEDGDQVGVDVLPGVASDSEASDGDALHAAGVDPEQEEMEEEYQLDDEDDDIEVEDESRTPSVPPKSSLKIKLKMGTTTRTRAAPNRARPRRGRVIRIQSESSESSEEEMPSNTRLTKRQAALAKAKQVDVTDSAEEEEDVDVLDLEPEPELAVVSPAGRGVRNSRAALDPTELALRKEESARKRRNVNERKLQNEKTETINRLLKKQSRPRKNLKKGSAPGPLGNFSAMVLGAGVNASTDIQTPVSEHGIAFGPGDEVGVSVVGMDGGHASAEPMYRWVSTTRSSTTAAVPADEHQHQRQDHDSLPSQSMQLSYSIPAAVLQHLAMPAVPSLPSKSGSKVPAICAVEGCGKDRRYRLVGAEWGVGACGIGHLKVLEMERVP</sequence>
<evidence type="ECO:0000313" key="3">
    <source>
        <dbReference type="EMBL" id="GAT49582.1"/>
    </source>
</evidence>
<feature type="compositionally biased region" description="Acidic residues" evidence="1">
    <location>
        <begin position="172"/>
        <end position="189"/>
    </location>
</feature>
<feature type="region of interest" description="Disordered" evidence="1">
    <location>
        <begin position="1"/>
        <end position="206"/>
    </location>
</feature>
<keyword evidence="4" id="KW-1185">Reference proteome</keyword>
<dbReference type="SMART" id="SM01406">
    <property type="entry name" value="PAPA-1"/>
    <property type="match status" value="1"/>
</dbReference>
<dbReference type="InterPro" id="IPR006880">
    <property type="entry name" value="INO80B_C"/>
</dbReference>
<dbReference type="Pfam" id="PF04795">
    <property type="entry name" value="PAPA-1"/>
    <property type="match status" value="1"/>
</dbReference>
<protein>
    <recommendedName>
        <fullName evidence="2">INO80 complex subunit B-like conserved region domain-containing protein</fullName>
    </recommendedName>
</protein>
<evidence type="ECO:0000313" key="4">
    <source>
        <dbReference type="Proteomes" id="UP000815677"/>
    </source>
</evidence>
<proteinExistence type="predicted"/>
<evidence type="ECO:0000259" key="2">
    <source>
        <dbReference type="SMART" id="SM01406"/>
    </source>
</evidence>